<dbReference type="Proteomes" id="UP001497497">
    <property type="component" value="Unassembled WGS sequence"/>
</dbReference>
<evidence type="ECO:0000313" key="1">
    <source>
        <dbReference type="EMBL" id="CAL1548353.1"/>
    </source>
</evidence>
<comment type="caution">
    <text evidence="1">The sequence shown here is derived from an EMBL/GenBank/DDBJ whole genome shotgun (WGS) entry which is preliminary data.</text>
</comment>
<accession>A0AAV2IME8</accession>
<proteinExistence type="predicted"/>
<protein>
    <submittedName>
        <fullName evidence="1">Uncharacterized protein</fullName>
    </submittedName>
</protein>
<dbReference type="AlphaFoldDB" id="A0AAV2IME8"/>
<feature type="non-terminal residue" evidence="1">
    <location>
        <position position="91"/>
    </location>
</feature>
<dbReference type="EMBL" id="CAXITT010001294">
    <property type="protein sequence ID" value="CAL1548353.1"/>
    <property type="molecule type" value="Genomic_DNA"/>
</dbReference>
<organism evidence="1 2">
    <name type="scientific">Lymnaea stagnalis</name>
    <name type="common">Great pond snail</name>
    <name type="synonym">Helix stagnalis</name>
    <dbReference type="NCBI Taxonomy" id="6523"/>
    <lineage>
        <taxon>Eukaryota</taxon>
        <taxon>Metazoa</taxon>
        <taxon>Spiralia</taxon>
        <taxon>Lophotrochozoa</taxon>
        <taxon>Mollusca</taxon>
        <taxon>Gastropoda</taxon>
        <taxon>Heterobranchia</taxon>
        <taxon>Euthyneura</taxon>
        <taxon>Panpulmonata</taxon>
        <taxon>Hygrophila</taxon>
        <taxon>Lymnaeoidea</taxon>
        <taxon>Lymnaeidae</taxon>
        <taxon>Lymnaea</taxon>
    </lineage>
</organism>
<evidence type="ECO:0000313" key="2">
    <source>
        <dbReference type="Proteomes" id="UP001497497"/>
    </source>
</evidence>
<sequence>VLHFLECLYDHYFVWRKRLKGWLVDVEQLLSKQALVHNEVIPFFHECFQKPHLSHELQLRLLHMFGAVMSASQTNATLTVTPATLDVLLSL</sequence>
<keyword evidence="2" id="KW-1185">Reference proteome</keyword>
<reference evidence="1 2" key="1">
    <citation type="submission" date="2024-04" db="EMBL/GenBank/DDBJ databases">
        <authorList>
            <consortium name="Genoscope - CEA"/>
            <person name="William W."/>
        </authorList>
    </citation>
    <scope>NUCLEOTIDE SEQUENCE [LARGE SCALE GENOMIC DNA]</scope>
</reference>
<name>A0AAV2IME8_LYMST</name>
<feature type="non-terminal residue" evidence="1">
    <location>
        <position position="1"/>
    </location>
</feature>
<gene>
    <name evidence="1" type="ORF">GSLYS_00021670001</name>
</gene>